<comment type="caution">
    <text evidence="3">The sequence shown here is derived from an EMBL/GenBank/DDBJ whole genome shotgun (WGS) entry which is preliminary data.</text>
</comment>
<dbReference type="GO" id="GO:0006508">
    <property type="term" value="P:proteolysis"/>
    <property type="evidence" value="ECO:0007669"/>
    <property type="project" value="InterPro"/>
</dbReference>
<dbReference type="InterPro" id="IPR011600">
    <property type="entry name" value="Pept_C14_caspase"/>
</dbReference>
<protein>
    <submittedName>
        <fullName evidence="3">TPR domain containing protein</fullName>
    </submittedName>
</protein>
<evidence type="ECO:0000259" key="2">
    <source>
        <dbReference type="Pfam" id="PF00656"/>
    </source>
</evidence>
<name>A0A9P5BIL2_9HYPO</name>
<dbReference type="Gene3D" id="3.40.50.12660">
    <property type="match status" value="1"/>
</dbReference>
<keyword evidence="4" id="KW-1185">Reference proteome</keyword>
<evidence type="ECO:0000313" key="3">
    <source>
        <dbReference type="EMBL" id="KAF4502976.1"/>
    </source>
</evidence>
<dbReference type="OrthoDB" id="3223806at2759"/>
<dbReference type="PANTHER" id="PTHR48104:SF30">
    <property type="entry name" value="METACASPASE-1"/>
    <property type="match status" value="1"/>
</dbReference>
<feature type="domain" description="Peptidase C14 caspase" evidence="2">
    <location>
        <begin position="8"/>
        <end position="150"/>
    </location>
</feature>
<evidence type="ECO:0000256" key="1">
    <source>
        <dbReference type="ARBA" id="ARBA00009005"/>
    </source>
</evidence>
<comment type="similarity">
    <text evidence="1">Belongs to the peptidase C14B family.</text>
</comment>
<dbReference type="GO" id="GO:0004197">
    <property type="term" value="F:cysteine-type endopeptidase activity"/>
    <property type="evidence" value="ECO:0007669"/>
    <property type="project" value="InterPro"/>
</dbReference>
<evidence type="ECO:0000313" key="4">
    <source>
        <dbReference type="Proteomes" id="UP000737391"/>
    </source>
</evidence>
<dbReference type="EMBL" id="LUFC02000043">
    <property type="protein sequence ID" value="KAF4502976.1"/>
    <property type="molecule type" value="Genomic_DNA"/>
</dbReference>
<dbReference type="Proteomes" id="UP000737391">
    <property type="component" value="Unassembled WGS sequence"/>
</dbReference>
<proteinExistence type="inferred from homology"/>
<gene>
    <name evidence="3" type="ORF">FAGAP_799</name>
</gene>
<organism evidence="3 4">
    <name type="scientific">Fusarium agapanthi</name>
    <dbReference type="NCBI Taxonomy" id="1803897"/>
    <lineage>
        <taxon>Eukaryota</taxon>
        <taxon>Fungi</taxon>
        <taxon>Dikarya</taxon>
        <taxon>Ascomycota</taxon>
        <taxon>Pezizomycotina</taxon>
        <taxon>Sordariomycetes</taxon>
        <taxon>Hypocreomycetidae</taxon>
        <taxon>Hypocreales</taxon>
        <taxon>Nectriaceae</taxon>
        <taxon>Fusarium</taxon>
        <taxon>Fusarium fujikuroi species complex</taxon>
    </lineage>
</organism>
<dbReference type="GO" id="GO:0005737">
    <property type="term" value="C:cytoplasm"/>
    <property type="evidence" value="ECO:0007669"/>
    <property type="project" value="TreeGrafter"/>
</dbReference>
<accession>A0A9P5BIL2</accession>
<sequence length="513" mass="57277">MADSSGPRRYALLVGIDFYLPGNARNMALSNLQGCVNDVKGIHGFLNTAFADEFKTVILTSSPAGPDPKMPLEDPQAWPTFENIKTQFDLVFSNAKEGDVFFFHYSGHGARLPRTMASPNKETDPSLLTIDFCEGGRPVLVVFLDSCYSGGSWREGCRFRTPDTKIKIPNLPSDEVVIEVPIVIAKIEGDRIILPIGQVHGVERHSEFVFCSPPATFISIDDVEPDTCSAKIPSILLSSQRQLYPMKSLPVTPSKWSFGSKTFKFAVDSALGAAFYHAIQHAVQHRIASPLQTFDNIEECDIDVLRLKARRDHVDIIAPESLTGYHGPVRGLSLRIHDPGVIDETVAALTHLGRFGQILNLFDDGVRGNGIVFDISVLKRQTNQGTSGTFTYRFHNKSANTLYVTVLNLGPGFHVKQICPPYDSPKMVHGGGELDFRFTVTLPDKLRDVGANKPRHRDVIRTMITQDKQISWKALELPYIWDAPEVKLHTTDRDIRPLDDTFQHWVHDQELYL</sequence>
<dbReference type="InterPro" id="IPR050452">
    <property type="entry name" value="Metacaspase"/>
</dbReference>
<dbReference type="AlphaFoldDB" id="A0A9P5BIL2"/>
<dbReference type="PANTHER" id="PTHR48104">
    <property type="entry name" value="METACASPASE-4"/>
    <property type="match status" value="1"/>
</dbReference>
<dbReference type="Pfam" id="PF00656">
    <property type="entry name" value="Peptidase_C14"/>
    <property type="match status" value="1"/>
</dbReference>
<reference evidence="3" key="1">
    <citation type="submission" date="2020-01" db="EMBL/GenBank/DDBJ databases">
        <title>Identification and distribution of gene clusters putatively required for synthesis of sphingolipid metabolism inhibitors in phylogenetically diverse species of the filamentous fungus Fusarium.</title>
        <authorList>
            <person name="Kim H.-S."/>
            <person name="Busman M."/>
            <person name="Brown D.W."/>
            <person name="Divon H."/>
            <person name="Uhlig S."/>
            <person name="Proctor R.H."/>
        </authorList>
    </citation>
    <scope>NUCLEOTIDE SEQUENCE</scope>
    <source>
        <strain evidence="3">NRRL 31653</strain>
    </source>
</reference>